<dbReference type="EMBL" id="RBLC01000001">
    <property type="protein sequence ID" value="RKS26880.1"/>
    <property type="molecule type" value="Genomic_DNA"/>
</dbReference>
<sequence>MNTSQLLLDYMDKLQEFFEMIDYYVDKAIELFHRAKEWVEKILEYIKQGIDYVVDAIGGRFSETIELPEDYIFV</sequence>
<dbReference type="RefSeq" id="WP_121376168.1">
    <property type="nucleotide sequence ID" value="NZ_RBLC01000001.1"/>
</dbReference>
<keyword evidence="2" id="KW-1185">Reference proteome</keyword>
<accession>A0A495MND0</accession>
<dbReference type="Proteomes" id="UP000277579">
    <property type="component" value="Unassembled WGS sequence"/>
</dbReference>
<dbReference type="AlphaFoldDB" id="A0A495MND0"/>
<proteinExistence type="predicted"/>
<dbReference type="OrthoDB" id="1366210at2"/>
<protein>
    <submittedName>
        <fullName evidence="1">Uncharacterized protein</fullName>
    </submittedName>
</protein>
<name>A0A495MND0_9FLAO</name>
<organism evidence="1 2">
    <name type="scientific">Flavobacterium endophyticum</name>
    <dbReference type="NCBI Taxonomy" id="1540163"/>
    <lineage>
        <taxon>Bacteria</taxon>
        <taxon>Pseudomonadati</taxon>
        <taxon>Bacteroidota</taxon>
        <taxon>Flavobacteriia</taxon>
        <taxon>Flavobacteriales</taxon>
        <taxon>Flavobacteriaceae</taxon>
        <taxon>Flavobacterium</taxon>
    </lineage>
</organism>
<evidence type="ECO:0000313" key="2">
    <source>
        <dbReference type="Proteomes" id="UP000277579"/>
    </source>
</evidence>
<evidence type="ECO:0000313" key="1">
    <source>
        <dbReference type="EMBL" id="RKS26880.1"/>
    </source>
</evidence>
<reference evidence="1 2" key="1">
    <citation type="submission" date="2018-10" db="EMBL/GenBank/DDBJ databases">
        <title>Genomic Encyclopedia of Archaeal and Bacterial Type Strains, Phase II (KMG-II): from individual species to whole genera.</title>
        <authorList>
            <person name="Goeker M."/>
        </authorList>
    </citation>
    <scope>NUCLEOTIDE SEQUENCE [LARGE SCALE GENOMIC DNA]</scope>
    <source>
        <strain evidence="1 2">DSM 29537</strain>
    </source>
</reference>
<comment type="caution">
    <text evidence="1">The sequence shown here is derived from an EMBL/GenBank/DDBJ whole genome shotgun (WGS) entry which is preliminary data.</text>
</comment>
<gene>
    <name evidence="1" type="ORF">CLV94_1950</name>
</gene>